<accession>A0AA88XCV3</accession>
<name>A0AA88XCV3_PINIB</name>
<sequence length="323" mass="37613">MIEAGRRHSDVASHFGVTQITISRLASRYRTTGSVNDRRRSGRPRVTTAAQDRYIVTSHLRNRFLTVPSTAIGTPGRTNNRISANTVRRRLAEKGIKARRPYKGIKFTQRHRRNRAQWARNHARWTRHQWNGVVFSDESRYLLDRVDGRQWVYRRRGERYSDACVPEVDRYGGGSIMVWGAISYHHRSRLVVVPGNLTGVRYRDEILAPVVVSLMNANRGLTLFQQDNARCLSARVCSIYFRQQHVNVLPWPAKSPDPSPKEHLWDVLDRRVRRRAPSTLQELELYLQQEWNAIPQTDIQKLIRSMRRRCLAVRDANGGHTRY</sequence>
<organism evidence="3 4">
    <name type="scientific">Pinctada imbricata</name>
    <name type="common">Atlantic pearl-oyster</name>
    <name type="synonym">Pinctada martensii</name>
    <dbReference type="NCBI Taxonomy" id="66713"/>
    <lineage>
        <taxon>Eukaryota</taxon>
        <taxon>Metazoa</taxon>
        <taxon>Spiralia</taxon>
        <taxon>Lophotrochozoa</taxon>
        <taxon>Mollusca</taxon>
        <taxon>Bivalvia</taxon>
        <taxon>Autobranchia</taxon>
        <taxon>Pteriomorphia</taxon>
        <taxon>Pterioida</taxon>
        <taxon>Pterioidea</taxon>
        <taxon>Pteriidae</taxon>
        <taxon>Pinctada</taxon>
    </lineage>
</organism>
<dbReference type="InterPro" id="IPR009057">
    <property type="entry name" value="Homeodomain-like_sf"/>
</dbReference>
<dbReference type="Gene3D" id="3.30.420.10">
    <property type="entry name" value="Ribonuclease H-like superfamily/Ribonuclease H"/>
    <property type="match status" value="1"/>
</dbReference>
<protein>
    <recommendedName>
        <fullName evidence="5">Transposase</fullName>
    </recommendedName>
</protein>
<evidence type="ECO:0008006" key="5">
    <source>
        <dbReference type="Google" id="ProtNLM"/>
    </source>
</evidence>
<comment type="caution">
    <text evidence="3">The sequence shown here is derived from an EMBL/GenBank/DDBJ whole genome shotgun (WGS) entry which is preliminary data.</text>
</comment>
<evidence type="ECO:0000313" key="4">
    <source>
        <dbReference type="Proteomes" id="UP001186944"/>
    </source>
</evidence>
<dbReference type="AlphaFoldDB" id="A0AA88XCV3"/>
<dbReference type="GO" id="GO:0003677">
    <property type="term" value="F:DNA binding"/>
    <property type="evidence" value="ECO:0007669"/>
    <property type="project" value="InterPro"/>
</dbReference>
<dbReference type="Pfam" id="PF13358">
    <property type="entry name" value="DDE_3"/>
    <property type="match status" value="1"/>
</dbReference>
<evidence type="ECO:0000259" key="2">
    <source>
        <dbReference type="Pfam" id="PF13358"/>
    </source>
</evidence>
<dbReference type="InterPro" id="IPR002492">
    <property type="entry name" value="Transposase_Tc1-like"/>
</dbReference>
<evidence type="ECO:0000313" key="3">
    <source>
        <dbReference type="EMBL" id="KAK3083003.1"/>
    </source>
</evidence>
<dbReference type="GO" id="GO:0006313">
    <property type="term" value="P:DNA transposition"/>
    <property type="evidence" value="ECO:0007669"/>
    <property type="project" value="InterPro"/>
</dbReference>
<dbReference type="Proteomes" id="UP001186944">
    <property type="component" value="Unassembled WGS sequence"/>
</dbReference>
<dbReference type="GO" id="GO:0015074">
    <property type="term" value="P:DNA integration"/>
    <property type="evidence" value="ECO:0007669"/>
    <property type="project" value="InterPro"/>
</dbReference>
<dbReference type="InterPro" id="IPR036397">
    <property type="entry name" value="RNaseH_sf"/>
</dbReference>
<dbReference type="InterPro" id="IPR052338">
    <property type="entry name" value="Transposase_5"/>
</dbReference>
<dbReference type="InterPro" id="IPR038717">
    <property type="entry name" value="Tc1-like_DDE_dom"/>
</dbReference>
<dbReference type="PANTHER" id="PTHR23022:SF135">
    <property type="entry name" value="SI:DKEY-77F5.3"/>
    <property type="match status" value="1"/>
</dbReference>
<evidence type="ECO:0000259" key="1">
    <source>
        <dbReference type="Pfam" id="PF01498"/>
    </source>
</evidence>
<dbReference type="EMBL" id="VSWD01000014">
    <property type="protein sequence ID" value="KAK3083003.1"/>
    <property type="molecule type" value="Genomic_DNA"/>
</dbReference>
<gene>
    <name evidence="3" type="ORF">FSP39_011355</name>
</gene>
<dbReference type="PANTHER" id="PTHR23022">
    <property type="entry name" value="TRANSPOSABLE ELEMENT-RELATED"/>
    <property type="match status" value="1"/>
</dbReference>
<keyword evidence="4" id="KW-1185">Reference proteome</keyword>
<feature type="domain" description="Tc1-like transposase DDE" evidence="2">
    <location>
        <begin position="133"/>
        <end position="283"/>
    </location>
</feature>
<dbReference type="Pfam" id="PF01498">
    <property type="entry name" value="HTH_Tnp_Tc3_2"/>
    <property type="match status" value="1"/>
</dbReference>
<reference evidence="3" key="1">
    <citation type="submission" date="2019-08" db="EMBL/GenBank/DDBJ databases">
        <title>The improved chromosome-level genome for the pearl oyster Pinctada fucata martensii using PacBio sequencing and Hi-C.</title>
        <authorList>
            <person name="Zheng Z."/>
        </authorList>
    </citation>
    <scope>NUCLEOTIDE SEQUENCE</scope>
    <source>
        <strain evidence="3">ZZ-2019</strain>
        <tissue evidence="3">Adductor muscle</tissue>
    </source>
</reference>
<dbReference type="SUPFAM" id="SSF46689">
    <property type="entry name" value="Homeodomain-like"/>
    <property type="match status" value="1"/>
</dbReference>
<proteinExistence type="predicted"/>
<feature type="domain" description="Transposase Tc1-like" evidence="1">
    <location>
        <begin position="52"/>
        <end position="123"/>
    </location>
</feature>